<keyword evidence="3 8" id="KW-0808">Transferase</keyword>
<comment type="caution">
    <text evidence="12">The sequence shown here is derived from an EMBL/GenBank/DDBJ whole genome shotgun (WGS) entry which is preliminary data.</text>
</comment>
<dbReference type="PROSITE" id="PS00189">
    <property type="entry name" value="LIPOYL"/>
    <property type="match status" value="1"/>
</dbReference>
<reference evidence="12 13" key="1">
    <citation type="submission" date="2018-05" db="EMBL/GenBank/DDBJ databases">
        <title>Brumimicrobium oceani sp. nov., isolated from coastal sediment.</title>
        <authorList>
            <person name="Kou Y."/>
        </authorList>
    </citation>
    <scope>NUCLEOTIDE SEQUENCE [LARGE SCALE GENOMIC DNA]</scope>
    <source>
        <strain evidence="12 13">C305</strain>
    </source>
</reference>
<keyword evidence="5 8" id="KW-0012">Acyltransferase</keyword>
<dbReference type="Gene3D" id="2.40.50.100">
    <property type="match status" value="1"/>
</dbReference>
<evidence type="ECO:0000256" key="3">
    <source>
        <dbReference type="ARBA" id="ARBA00022679"/>
    </source>
</evidence>
<dbReference type="InterPro" id="IPR023213">
    <property type="entry name" value="CAT-like_dom_sf"/>
</dbReference>
<evidence type="ECO:0000256" key="2">
    <source>
        <dbReference type="ARBA" id="ARBA00011484"/>
    </source>
</evidence>
<dbReference type="GO" id="GO:0004742">
    <property type="term" value="F:dihydrolipoyllysine-residue acetyltransferase activity"/>
    <property type="evidence" value="ECO:0007669"/>
    <property type="project" value="UniProtKB-UniRule"/>
</dbReference>
<dbReference type="RefSeq" id="WP_109360459.1">
    <property type="nucleotide sequence ID" value="NZ_QFRJ01000014.1"/>
</dbReference>
<dbReference type="SUPFAM" id="SSF51230">
    <property type="entry name" value="Single hybrid motif"/>
    <property type="match status" value="1"/>
</dbReference>
<dbReference type="InterPro" id="IPR006257">
    <property type="entry name" value="LAT1"/>
</dbReference>
<dbReference type="Proteomes" id="UP000245370">
    <property type="component" value="Unassembled WGS sequence"/>
</dbReference>
<keyword evidence="13" id="KW-1185">Reference proteome</keyword>
<evidence type="ECO:0000256" key="4">
    <source>
        <dbReference type="ARBA" id="ARBA00022823"/>
    </source>
</evidence>
<dbReference type="Gene3D" id="4.10.320.10">
    <property type="entry name" value="E3-binding domain"/>
    <property type="match status" value="1"/>
</dbReference>
<feature type="domain" description="Peripheral subunit-binding (PSBD)" evidence="11">
    <location>
        <begin position="150"/>
        <end position="187"/>
    </location>
</feature>
<name>A0A2U2X373_9FLAO</name>
<dbReference type="GO" id="GO:0045254">
    <property type="term" value="C:pyruvate dehydrogenase complex"/>
    <property type="evidence" value="ECO:0007669"/>
    <property type="project" value="UniProtKB-UniRule"/>
</dbReference>
<dbReference type="InterPro" id="IPR004167">
    <property type="entry name" value="PSBD"/>
</dbReference>
<reference evidence="12 13" key="2">
    <citation type="submission" date="2018-05" db="EMBL/GenBank/DDBJ databases">
        <authorList>
            <person name="Lanie J.A."/>
            <person name="Ng W.-L."/>
            <person name="Kazmierczak K.M."/>
            <person name="Andrzejewski T.M."/>
            <person name="Davidsen T.M."/>
            <person name="Wayne K.J."/>
            <person name="Tettelin H."/>
            <person name="Glass J.I."/>
            <person name="Rusch D."/>
            <person name="Podicherti R."/>
            <person name="Tsui H.-C.T."/>
            <person name="Winkler M.E."/>
        </authorList>
    </citation>
    <scope>NUCLEOTIDE SEQUENCE [LARGE SCALE GENOMIC DNA]</scope>
    <source>
        <strain evidence="12 13">C305</strain>
    </source>
</reference>
<dbReference type="AlphaFoldDB" id="A0A2U2X373"/>
<dbReference type="InterPro" id="IPR001078">
    <property type="entry name" value="2-oxoacid_DH_actylTfrase"/>
</dbReference>
<evidence type="ECO:0000313" key="13">
    <source>
        <dbReference type="Proteomes" id="UP000245370"/>
    </source>
</evidence>
<sequence length="435" mass="47619">MAEVILMPKLSDTMTEGVVAEWHKKVGDDVESGELLAEIETDKATMEFESFYDGKLLYIGIDKGETAPVNDILAIIGEEGDDVDQIIADAKKGDDSAPSDEGNEEPVEKEAKVEEKEEKKEEKKPVADKSSDNSPKETASSQGGDGERIFASPLAKKLAEDKNIDLSDVQGSGENGRIVKRDIENYKPSEKPQNSAKSPAGKSAGSALTESYTDENVSQMRKTIAKRLAESKFTAPHFYLTLDIDMDNAIAQRKAVNANDDIRISFNDMVIKACAVALKKHPKVNSAWLGDKIRKYDHVNIGVAVAVEEGLLVPVVRFADTKGLMEIGAEVREYAKKAKEKKLQPQDWEGNTFTISNLGMYNIEEFTAIINPPDSCILAIGGIKQVPVVKDGQVVPGNVMRVTLSCDHRVVDGVTGAEFLNTFKSYMENPMMMLV</sequence>
<protein>
    <recommendedName>
        <fullName evidence="8">Acetyltransferase component of pyruvate dehydrogenase complex</fullName>
        <ecNumber evidence="8">2.3.1.12</ecNumber>
    </recommendedName>
</protein>
<dbReference type="Pfam" id="PF02817">
    <property type="entry name" value="E3_binding"/>
    <property type="match status" value="1"/>
</dbReference>
<dbReference type="EMBL" id="QFRJ01000014">
    <property type="protein sequence ID" value="PWH82231.1"/>
    <property type="molecule type" value="Genomic_DNA"/>
</dbReference>
<feature type="compositionally biased region" description="Low complexity" evidence="9">
    <location>
        <begin position="195"/>
        <end position="207"/>
    </location>
</feature>
<dbReference type="EC" id="2.3.1.12" evidence="8"/>
<evidence type="ECO:0000313" key="12">
    <source>
        <dbReference type="EMBL" id="PWH82231.1"/>
    </source>
</evidence>
<feature type="domain" description="Lipoyl-binding" evidence="10">
    <location>
        <begin position="2"/>
        <end position="77"/>
    </location>
</feature>
<accession>A0A2U2X373</accession>
<comment type="function">
    <text evidence="6">The pyruvate dehydrogenase complex catalyzes the overall conversion of pyruvate to acetyl-CoA and CO(2). It contains multiple copies of three enzymatic components: pyruvate dehydrogenase (E1), dihydrolipoamide acetyltransferase (E2) and lipoamide dehydrogenase (E3).</text>
</comment>
<dbReference type="PROSITE" id="PS51826">
    <property type="entry name" value="PSBD"/>
    <property type="match status" value="1"/>
</dbReference>
<dbReference type="PROSITE" id="PS50968">
    <property type="entry name" value="BIOTINYL_LIPOYL"/>
    <property type="match status" value="1"/>
</dbReference>
<feature type="region of interest" description="Disordered" evidence="9">
    <location>
        <begin position="166"/>
        <end position="216"/>
    </location>
</feature>
<comment type="similarity">
    <text evidence="1 8">Belongs to the 2-oxoacid dehydrogenase family.</text>
</comment>
<feature type="compositionally biased region" description="Basic and acidic residues" evidence="9">
    <location>
        <begin position="177"/>
        <end position="190"/>
    </location>
</feature>
<dbReference type="InterPro" id="IPR003016">
    <property type="entry name" value="2-oxoA_DH_lipoyl-BS"/>
</dbReference>
<evidence type="ECO:0000256" key="1">
    <source>
        <dbReference type="ARBA" id="ARBA00007317"/>
    </source>
</evidence>
<comment type="subunit">
    <text evidence="2">Forms a 24-polypeptide structural core with octahedral symmetry.</text>
</comment>
<dbReference type="FunFam" id="3.30.559.10:FF:000003">
    <property type="entry name" value="Acetyltransferase component of pyruvate dehydrogenase complex"/>
    <property type="match status" value="1"/>
</dbReference>
<dbReference type="Pfam" id="PF00364">
    <property type="entry name" value="Biotin_lipoyl"/>
    <property type="match status" value="1"/>
</dbReference>
<dbReference type="SUPFAM" id="SSF47005">
    <property type="entry name" value="Peripheral subunit-binding domain of 2-oxo acid dehydrogenase complex"/>
    <property type="match status" value="1"/>
</dbReference>
<keyword evidence="12" id="KW-0670">Pyruvate</keyword>
<proteinExistence type="inferred from homology"/>
<dbReference type="GO" id="GO:0006086">
    <property type="term" value="P:pyruvate decarboxylation to acetyl-CoA"/>
    <property type="evidence" value="ECO:0007669"/>
    <property type="project" value="InterPro"/>
</dbReference>
<comment type="catalytic activity">
    <reaction evidence="7 8">
        <text>N(6)-[(R)-dihydrolipoyl]-L-lysyl-[protein] + acetyl-CoA = N(6)-[(R)-S(8)-acetyldihydrolipoyl]-L-lysyl-[protein] + CoA</text>
        <dbReference type="Rhea" id="RHEA:17017"/>
        <dbReference type="Rhea" id="RHEA-COMP:10475"/>
        <dbReference type="Rhea" id="RHEA-COMP:10478"/>
        <dbReference type="ChEBI" id="CHEBI:57287"/>
        <dbReference type="ChEBI" id="CHEBI:57288"/>
        <dbReference type="ChEBI" id="CHEBI:83100"/>
        <dbReference type="ChEBI" id="CHEBI:83111"/>
        <dbReference type="EC" id="2.3.1.12"/>
    </reaction>
</comment>
<evidence type="ECO:0000256" key="5">
    <source>
        <dbReference type="ARBA" id="ARBA00023315"/>
    </source>
</evidence>
<evidence type="ECO:0000256" key="7">
    <source>
        <dbReference type="ARBA" id="ARBA00048370"/>
    </source>
</evidence>
<evidence type="ECO:0000256" key="6">
    <source>
        <dbReference type="ARBA" id="ARBA00025211"/>
    </source>
</evidence>
<dbReference type="CDD" id="cd06849">
    <property type="entry name" value="lipoyl_domain"/>
    <property type="match status" value="1"/>
</dbReference>
<dbReference type="InterPro" id="IPR000089">
    <property type="entry name" value="Biotin_lipoyl"/>
</dbReference>
<dbReference type="PANTHER" id="PTHR23151:SF90">
    <property type="entry name" value="DIHYDROLIPOYLLYSINE-RESIDUE ACETYLTRANSFERASE COMPONENT OF PYRUVATE DEHYDROGENASE COMPLEX, MITOCHONDRIAL-RELATED"/>
    <property type="match status" value="1"/>
</dbReference>
<feature type="region of interest" description="Disordered" evidence="9">
    <location>
        <begin position="92"/>
        <end position="148"/>
    </location>
</feature>
<dbReference type="OrthoDB" id="9805770at2"/>
<dbReference type="InterPro" id="IPR011053">
    <property type="entry name" value="Single_hybrid_motif"/>
</dbReference>
<feature type="compositionally biased region" description="Basic and acidic residues" evidence="9">
    <location>
        <begin position="106"/>
        <end position="135"/>
    </location>
</feature>
<dbReference type="InterPro" id="IPR045257">
    <property type="entry name" value="E2/Pdx1"/>
</dbReference>
<organism evidence="12 13">
    <name type="scientific">Brumimicrobium oceani</name>
    <dbReference type="NCBI Taxonomy" id="2100725"/>
    <lineage>
        <taxon>Bacteria</taxon>
        <taxon>Pseudomonadati</taxon>
        <taxon>Bacteroidota</taxon>
        <taxon>Flavobacteriia</taxon>
        <taxon>Flavobacteriales</taxon>
        <taxon>Crocinitomicaceae</taxon>
        <taxon>Brumimicrobium</taxon>
    </lineage>
</organism>
<gene>
    <name evidence="12" type="ORF">DIT68_14095</name>
</gene>
<keyword evidence="4 8" id="KW-0450">Lipoyl</keyword>
<dbReference type="Gene3D" id="3.30.559.10">
    <property type="entry name" value="Chloramphenicol acetyltransferase-like domain"/>
    <property type="match status" value="1"/>
</dbReference>
<dbReference type="PANTHER" id="PTHR23151">
    <property type="entry name" value="DIHYDROLIPOAMIDE ACETYL/SUCCINYL-TRANSFERASE-RELATED"/>
    <property type="match status" value="1"/>
</dbReference>
<evidence type="ECO:0000256" key="8">
    <source>
        <dbReference type="RuleBase" id="RU361137"/>
    </source>
</evidence>
<dbReference type="NCBIfam" id="TIGR01349">
    <property type="entry name" value="PDHac_trf_mito"/>
    <property type="match status" value="1"/>
</dbReference>
<dbReference type="InterPro" id="IPR036625">
    <property type="entry name" value="E3-bd_dom_sf"/>
</dbReference>
<evidence type="ECO:0000256" key="9">
    <source>
        <dbReference type="SAM" id="MobiDB-lite"/>
    </source>
</evidence>
<dbReference type="Pfam" id="PF00198">
    <property type="entry name" value="2-oxoacid_dh"/>
    <property type="match status" value="1"/>
</dbReference>
<evidence type="ECO:0000259" key="10">
    <source>
        <dbReference type="PROSITE" id="PS50968"/>
    </source>
</evidence>
<evidence type="ECO:0000259" key="11">
    <source>
        <dbReference type="PROSITE" id="PS51826"/>
    </source>
</evidence>
<dbReference type="SUPFAM" id="SSF52777">
    <property type="entry name" value="CoA-dependent acyltransferases"/>
    <property type="match status" value="1"/>
</dbReference>
<comment type="cofactor">
    <cofactor evidence="8">
        <name>(R)-lipoate</name>
        <dbReference type="ChEBI" id="CHEBI:83088"/>
    </cofactor>
    <text evidence="8">Binds 1 lipoyl cofactor covalently.</text>
</comment>